<evidence type="ECO:0000313" key="3">
    <source>
        <dbReference type="Proteomes" id="UP000018208"/>
    </source>
</evidence>
<keyword evidence="3" id="KW-1185">Reference proteome</keyword>
<comment type="caution">
    <text evidence="2">The sequence shown here is derived from an EMBL/GenBank/DDBJ whole genome shotgun (WGS) entry which is preliminary data.</text>
</comment>
<dbReference type="GeneID" id="94294887"/>
<dbReference type="AlphaFoldDB" id="A0A9P8M046"/>
<organism evidence="2 3">
    <name type="scientific">Spironucleus salmonicida</name>
    <dbReference type="NCBI Taxonomy" id="348837"/>
    <lineage>
        <taxon>Eukaryota</taxon>
        <taxon>Metamonada</taxon>
        <taxon>Diplomonadida</taxon>
        <taxon>Hexamitidae</taxon>
        <taxon>Hexamitinae</taxon>
        <taxon>Spironucleus</taxon>
    </lineage>
</organism>
<evidence type="ECO:0000256" key="1">
    <source>
        <dbReference type="SAM" id="MobiDB-lite"/>
    </source>
</evidence>
<dbReference type="KEGG" id="ssao:94294887"/>
<feature type="region of interest" description="Disordered" evidence="1">
    <location>
        <begin position="18"/>
        <end position="51"/>
    </location>
</feature>
<dbReference type="Proteomes" id="UP000018208">
    <property type="component" value="Unassembled WGS sequence"/>
</dbReference>
<dbReference type="EMBL" id="AUWU02000001">
    <property type="protein sequence ID" value="KAH0577510.1"/>
    <property type="molecule type" value="Genomic_DNA"/>
</dbReference>
<gene>
    <name evidence="2" type="ORF">SS50377_20864</name>
</gene>
<name>A0A9P8M046_9EUKA</name>
<proteinExistence type="predicted"/>
<reference evidence="2 3" key="1">
    <citation type="journal article" date="2014" name="PLoS Genet.">
        <title>The Genome of Spironucleus salmonicida Highlights a Fish Pathogen Adapted to Fluctuating Environments.</title>
        <authorList>
            <person name="Xu F."/>
            <person name="Jerlstrom-Hultqvist J."/>
            <person name="Einarsson E."/>
            <person name="Astvaldsson A."/>
            <person name="Svard S.G."/>
            <person name="Andersson J.O."/>
        </authorList>
    </citation>
    <scope>NUCLEOTIDE SEQUENCE [LARGE SCALE GENOMIC DNA]</scope>
    <source>
        <strain evidence="2 3">ATCC 50377</strain>
    </source>
</reference>
<protein>
    <submittedName>
        <fullName evidence="2">Uncharacterized protein</fullName>
    </submittedName>
</protein>
<sequence>MTLSKKMLESIIKYNNTAPIQNKQQPKYPNFPTRATNQSSINKSGNQQTQRPIFRYATPVPPLVIPDKKLFYSVVYTPGQIAEAAIGNSLRNDQKSSPRPPVSATRLRLQVEDLETEFQVFAKKKNIQGFINPFKYE</sequence>
<evidence type="ECO:0000313" key="2">
    <source>
        <dbReference type="EMBL" id="KAH0577510.1"/>
    </source>
</evidence>
<accession>A0A9P8M046</accession>
<dbReference type="RefSeq" id="XP_067768283.1">
    <property type="nucleotide sequence ID" value="XM_067904801.1"/>
</dbReference>